<dbReference type="NCBIfam" id="TIGR01069">
    <property type="entry name" value="mutS2"/>
    <property type="match status" value="1"/>
</dbReference>
<dbReference type="SUPFAM" id="SSF48334">
    <property type="entry name" value="DNA repair protein MutS, domain III"/>
    <property type="match status" value="1"/>
</dbReference>
<dbReference type="PROSITE" id="PS50828">
    <property type="entry name" value="SMR"/>
    <property type="match status" value="1"/>
</dbReference>
<dbReference type="PANTHER" id="PTHR48466:SF2">
    <property type="entry name" value="OS10G0509000 PROTEIN"/>
    <property type="match status" value="1"/>
</dbReference>
<dbReference type="EC" id="3.6.4.-" evidence="7"/>
<keyword evidence="4 7" id="KW-0067">ATP-binding</keyword>
<dbReference type="SMART" id="SM00534">
    <property type="entry name" value="MUTSac"/>
    <property type="match status" value="1"/>
</dbReference>
<gene>
    <name evidence="7" type="primary">mutS2</name>
    <name evidence="7" type="synonym">rqcU</name>
    <name evidence="11" type="ORF">I5M27_05975</name>
</gene>
<dbReference type="InterPro" id="IPR005747">
    <property type="entry name" value="MutS2"/>
</dbReference>
<keyword evidence="6 7" id="KW-0238">DNA-binding</keyword>
<feature type="compositionally biased region" description="Polar residues" evidence="9">
    <location>
        <begin position="702"/>
        <end position="713"/>
    </location>
</feature>
<keyword evidence="5 7" id="KW-0694">RNA-binding</keyword>
<dbReference type="EMBL" id="JAEHFX010000002">
    <property type="protein sequence ID" value="MBK0402524.1"/>
    <property type="molecule type" value="Genomic_DNA"/>
</dbReference>
<dbReference type="Proteomes" id="UP000644147">
    <property type="component" value="Unassembled WGS sequence"/>
</dbReference>
<dbReference type="InterPro" id="IPR036187">
    <property type="entry name" value="DNA_mismatch_repair_MutS_sf"/>
</dbReference>
<evidence type="ECO:0000256" key="8">
    <source>
        <dbReference type="SAM" id="Coils"/>
    </source>
</evidence>
<proteinExistence type="inferred from homology"/>
<dbReference type="SMART" id="SM00533">
    <property type="entry name" value="MUTSd"/>
    <property type="match status" value="1"/>
</dbReference>
<dbReference type="Pfam" id="PF20297">
    <property type="entry name" value="MSSS"/>
    <property type="match status" value="1"/>
</dbReference>
<evidence type="ECO:0000256" key="6">
    <source>
        <dbReference type="ARBA" id="ARBA00023125"/>
    </source>
</evidence>
<dbReference type="PIRSF" id="PIRSF005814">
    <property type="entry name" value="MutS_YshD"/>
    <property type="match status" value="1"/>
</dbReference>
<dbReference type="InterPro" id="IPR000432">
    <property type="entry name" value="DNA_mismatch_repair_MutS_C"/>
</dbReference>
<feature type="binding site" evidence="7">
    <location>
        <begin position="344"/>
        <end position="351"/>
    </location>
    <ligand>
        <name>ATP</name>
        <dbReference type="ChEBI" id="CHEBI:30616"/>
    </ligand>
</feature>
<protein>
    <recommendedName>
        <fullName evidence="7">Endonuclease MutS2</fullName>
        <ecNumber evidence="7">3.1.-.-</ecNumber>
    </recommendedName>
    <alternativeName>
        <fullName evidence="7">Ribosome-associated protein quality control-upstream factor</fullName>
        <shortName evidence="7">RQC-upstream factor</shortName>
        <shortName evidence="7">RqcU</shortName>
        <ecNumber evidence="7">3.6.4.-</ecNumber>
    </alternativeName>
</protein>
<dbReference type="SMART" id="SM00463">
    <property type="entry name" value="SMR"/>
    <property type="match status" value="1"/>
</dbReference>
<feature type="region of interest" description="Disordered" evidence="9">
    <location>
        <begin position="694"/>
        <end position="713"/>
    </location>
</feature>
<organism evidence="11 12">
    <name type="scientific">Adhaeribacter terrigena</name>
    <dbReference type="NCBI Taxonomy" id="2793070"/>
    <lineage>
        <taxon>Bacteria</taxon>
        <taxon>Pseudomonadati</taxon>
        <taxon>Bacteroidota</taxon>
        <taxon>Cytophagia</taxon>
        <taxon>Cytophagales</taxon>
        <taxon>Hymenobacteraceae</taxon>
        <taxon>Adhaeribacter</taxon>
    </lineage>
</organism>
<keyword evidence="7 11" id="KW-0255">Endonuclease</keyword>
<keyword evidence="7" id="KW-0540">Nuclease</keyword>
<feature type="coiled-coil region" evidence="8">
    <location>
        <begin position="525"/>
        <end position="626"/>
    </location>
</feature>
<dbReference type="EC" id="3.1.-.-" evidence="7"/>
<dbReference type="SUPFAM" id="SSF52540">
    <property type="entry name" value="P-loop containing nucleoside triphosphate hydrolases"/>
    <property type="match status" value="1"/>
</dbReference>
<dbReference type="Pfam" id="PF00488">
    <property type="entry name" value="MutS_V"/>
    <property type="match status" value="1"/>
</dbReference>
<dbReference type="InterPro" id="IPR036063">
    <property type="entry name" value="Smr_dom_sf"/>
</dbReference>
<keyword evidence="8" id="KW-0175">Coiled coil</keyword>
<evidence type="ECO:0000313" key="12">
    <source>
        <dbReference type="Proteomes" id="UP000644147"/>
    </source>
</evidence>
<name>A0ABS1BZK7_9BACT</name>
<comment type="function">
    <text evidence="7">Acts as a ribosome collision sensor, splitting the ribosome into its 2 subunits. Detects stalled/collided 70S ribosomes which it binds and splits by an ATP-hydrolysis driven conformational change. Acts upstream of the ribosome quality control system (RQC), a ribosome-associated complex that mediates the extraction of incompletely synthesized nascent chains from stalled ribosomes and their subsequent degradation. Probably generates substrates for RQC.</text>
</comment>
<dbReference type="GO" id="GO:0004519">
    <property type="term" value="F:endonuclease activity"/>
    <property type="evidence" value="ECO:0007669"/>
    <property type="project" value="UniProtKB-KW"/>
</dbReference>
<evidence type="ECO:0000256" key="9">
    <source>
        <dbReference type="SAM" id="MobiDB-lite"/>
    </source>
</evidence>
<evidence type="ECO:0000313" key="11">
    <source>
        <dbReference type="EMBL" id="MBK0402524.1"/>
    </source>
</evidence>
<dbReference type="Gene3D" id="3.40.50.300">
    <property type="entry name" value="P-loop containing nucleotide triphosphate hydrolases"/>
    <property type="match status" value="1"/>
</dbReference>
<keyword evidence="2 7" id="KW-0547">Nucleotide-binding</keyword>
<dbReference type="Gene3D" id="3.30.1370.110">
    <property type="match status" value="1"/>
</dbReference>
<comment type="subunit">
    <text evidence="7">Homodimer. Binds to stalled ribosomes, contacting rRNA.</text>
</comment>
<dbReference type="PANTHER" id="PTHR48466">
    <property type="entry name" value="OS10G0509000 PROTEIN-RELATED"/>
    <property type="match status" value="1"/>
</dbReference>
<dbReference type="SUPFAM" id="SSF160443">
    <property type="entry name" value="SMR domain-like"/>
    <property type="match status" value="1"/>
</dbReference>
<dbReference type="InterPro" id="IPR046893">
    <property type="entry name" value="MSSS"/>
</dbReference>
<evidence type="ECO:0000259" key="10">
    <source>
        <dbReference type="PROSITE" id="PS50828"/>
    </source>
</evidence>
<sequence length="797" mass="89470">MLYPQNFEQKIGFQQVRELLESYCLSPLGLYFVRRMAFLDRFDLVQRLLQQTDEYFRLMNAGADFPVQYYFDVNLHLQRAAIQNTFLEPQAFYEIKMSLKTIRASLTFFADPEVETLYPNLKALGANVLVERALIAAIEKVVDDNGQVKDDATPELARLKRDLIAQQSMLRKQIQGILKHAKSQGWVNADAEPTIRGGRLVIPVIAEHKRKLKGLIHDESTTGQTVYIEPEPVFEVNNDIKDLENAYQRELIRILTLLTDYLRPHIPDLKKAYQYLGLLDFIRAKAVLARELNASLPRLHKQPLIKWKQAQHPLLFLSHKAQGRGVVPLNLELNHSQRILLISGPNAGGKSVALKTAGLVQFMLQCGLLIPVGEGSEAGIFDDIFLDIGDEQSIENDLSTYSSHLQNMKQFVNFAGKKSLVLIDEFGTGTEPILGGAIAEAVLEKLNHQKVYGVITTHYTNLKNFAEKNQGIVNGAMRYDHKQLQPLYQLETGKPGSSFAIEIARKIGLPKDIVEKATSLVGKDKIRYDRLLEQLETEKNALEKHNAELEKQQRKLDKAVKEYSALKDHLEESKTDIIREAKGKAKLLLKETNQQIEATISQIKNSQADKEKTKEARQQLQEFTEKKVAPEVKKVSRLADNRPLQPGDKVSLIGQDSYGELVGIKGKTAEVLFGGMKTIVKLANLERAAAGAAKLKPEKETTSGSRSNMNMTSRMADFSPNIDVRGERAEDALTKVMAFTDDAIMLGIPEIKIIHGRGTGILKQMIRDYLRSQREVASVADEHIERGGDGVTVVVLK</sequence>
<feature type="domain" description="Smr" evidence="10">
    <location>
        <begin position="722"/>
        <end position="797"/>
    </location>
</feature>
<dbReference type="HAMAP" id="MF_00092">
    <property type="entry name" value="MutS2"/>
    <property type="match status" value="1"/>
</dbReference>
<evidence type="ECO:0000256" key="2">
    <source>
        <dbReference type="ARBA" id="ARBA00022741"/>
    </source>
</evidence>
<evidence type="ECO:0000256" key="5">
    <source>
        <dbReference type="ARBA" id="ARBA00022884"/>
    </source>
</evidence>
<dbReference type="RefSeq" id="WP_200505269.1">
    <property type="nucleotide sequence ID" value="NZ_JAEHFX010000002.1"/>
</dbReference>
<evidence type="ECO:0000256" key="3">
    <source>
        <dbReference type="ARBA" id="ARBA00022801"/>
    </source>
</evidence>
<dbReference type="Pfam" id="PF01713">
    <property type="entry name" value="Smr"/>
    <property type="match status" value="1"/>
</dbReference>
<dbReference type="InterPro" id="IPR002625">
    <property type="entry name" value="Smr_dom"/>
</dbReference>
<comment type="function">
    <text evidence="7">Endonuclease that is involved in the suppression of homologous recombination and thus may have a key role in the control of bacterial genetic diversity.</text>
</comment>
<accession>A0ABS1BZK7</accession>
<dbReference type="InterPro" id="IPR027417">
    <property type="entry name" value="P-loop_NTPase"/>
</dbReference>
<comment type="caution">
    <text evidence="11">The sequence shown here is derived from an EMBL/GenBank/DDBJ whole genome shotgun (WGS) entry which is preliminary data.</text>
</comment>
<evidence type="ECO:0000256" key="4">
    <source>
        <dbReference type="ARBA" id="ARBA00022840"/>
    </source>
</evidence>
<reference evidence="11 12" key="1">
    <citation type="submission" date="2020-12" db="EMBL/GenBank/DDBJ databases">
        <title>Bacterial novel species Adhaeribacter sp. BT258 isolated from soil.</title>
        <authorList>
            <person name="Jung H.-Y."/>
        </authorList>
    </citation>
    <scope>NUCLEOTIDE SEQUENCE [LARGE SCALE GENOMIC DNA]</scope>
    <source>
        <strain evidence="11 12">BT258</strain>
    </source>
</reference>
<comment type="similarity">
    <text evidence="7">Belongs to the DNA mismatch repair MutS family. MutS2 subfamily.</text>
</comment>
<evidence type="ECO:0000256" key="1">
    <source>
        <dbReference type="ARBA" id="ARBA00022730"/>
    </source>
</evidence>
<evidence type="ECO:0000256" key="7">
    <source>
        <dbReference type="HAMAP-Rule" id="MF_00092"/>
    </source>
</evidence>
<keyword evidence="12" id="KW-1185">Reference proteome</keyword>
<keyword evidence="1 7" id="KW-0699">rRNA-binding</keyword>
<dbReference type="InterPro" id="IPR045076">
    <property type="entry name" value="MutS"/>
</dbReference>
<keyword evidence="3 7" id="KW-0378">Hydrolase</keyword>
<dbReference type="InterPro" id="IPR007696">
    <property type="entry name" value="DNA_mismatch_repair_MutS_core"/>
</dbReference>